<dbReference type="NCBIfam" id="TIGR00778">
    <property type="entry name" value="ahpD_dom"/>
    <property type="match status" value="1"/>
</dbReference>
<dbReference type="Gene3D" id="1.20.1290.10">
    <property type="entry name" value="AhpD-like"/>
    <property type="match status" value="1"/>
</dbReference>
<feature type="domain" description="Carboxymuconolactone decarboxylase-like" evidence="1">
    <location>
        <begin position="13"/>
        <end position="90"/>
    </location>
</feature>
<evidence type="ECO:0000313" key="3">
    <source>
        <dbReference type="Proteomes" id="UP000006878"/>
    </source>
</evidence>
<dbReference type="Proteomes" id="UP000006878">
    <property type="component" value="Chromosome"/>
</dbReference>
<protein>
    <recommendedName>
        <fullName evidence="1">Carboxymuconolactone decarboxylase-like domain-containing protein</fullName>
    </recommendedName>
</protein>
<dbReference type="RefSeq" id="WP_013350178.1">
    <property type="nucleotide sequence ID" value="NC_014550.1"/>
</dbReference>
<reference evidence="3" key="1">
    <citation type="journal article" date="2010" name="PLoS ONE">
        <title>The Arthrobacter arilaitensis Re117 genome sequence reveals its genetic adaptation to the surface of cheese.</title>
        <authorList>
            <person name="Monnet C."/>
            <person name="Loux V."/>
            <person name="Gibrat J.F."/>
            <person name="Spinnler E."/>
            <person name="Barbe V."/>
            <person name="Vacherie B."/>
            <person name="Gavory F."/>
            <person name="Gourbeyre E."/>
            <person name="Siguier P."/>
            <person name="Chandler M."/>
            <person name="Elleuch R."/>
            <person name="Irlinger F."/>
            <person name="Vallaeys T."/>
        </authorList>
    </citation>
    <scope>NUCLEOTIDE SEQUENCE</scope>
    <source>
        <strain evidence="3">DSM 16368 / CIP 108037 / IAM 15318 / JCM 13566 / Re117</strain>
    </source>
</reference>
<dbReference type="GeneID" id="303186436"/>
<dbReference type="InterPro" id="IPR003779">
    <property type="entry name" value="CMD-like"/>
</dbReference>
<proteinExistence type="predicted"/>
<dbReference type="InterPro" id="IPR029032">
    <property type="entry name" value="AhpD-like"/>
</dbReference>
<dbReference type="SUPFAM" id="SSF69118">
    <property type="entry name" value="AhpD-like"/>
    <property type="match status" value="1"/>
</dbReference>
<dbReference type="InterPro" id="IPR004675">
    <property type="entry name" value="AhpD_core"/>
</dbReference>
<dbReference type="EMBL" id="FQ311875">
    <property type="protein sequence ID" value="CBT77064.1"/>
    <property type="molecule type" value="Genomic_DNA"/>
</dbReference>
<dbReference type="Pfam" id="PF02627">
    <property type="entry name" value="CMD"/>
    <property type="match status" value="1"/>
</dbReference>
<keyword evidence="3" id="KW-1185">Reference proteome</keyword>
<accession>A0ABP1U515</accession>
<name>A0ABP1U515_GLUAR</name>
<gene>
    <name evidence="2" type="ordered locus">AARI_28680</name>
</gene>
<organism evidence="2 3">
    <name type="scientific">Glutamicibacter arilaitensis (strain DSM 16368 / CIP 108037 / IAM 15318 / JCM 13566 / NCIMB 14258 / Re117)</name>
    <name type="common">Arthrobacter arilaitensis</name>
    <dbReference type="NCBI Taxonomy" id="861360"/>
    <lineage>
        <taxon>Bacteria</taxon>
        <taxon>Bacillati</taxon>
        <taxon>Actinomycetota</taxon>
        <taxon>Actinomycetes</taxon>
        <taxon>Micrococcales</taxon>
        <taxon>Micrococcaceae</taxon>
        <taxon>Glutamicibacter</taxon>
    </lineage>
</organism>
<dbReference type="PANTHER" id="PTHR34846:SF7">
    <property type="entry name" value="BLL7811 PROTEIN"/>
    <property type="match status" value="1"/>
</dbReference>
<sequence length="146" mass="15799">MRMNLSKTHKKGYAAVLGLEGYASGSLPKELYELVKLRASILNGCSFCTDMHSHDALEMGMPAAKLFAVAAYNDSPLFSAAERAALRLTDAVTRLDPLQGVSDEVFNAAAEEFSEEEVGNLILAIATINVWNRIAITTQLEPPVRG</sequence>
<evidence type="ECO:0000259" key="1">
    <source>
        <dbReference type="Pfam" id="PF02627"/>
    </source>
</evidence>
<dbReference type="PANTHER" id="PTHR34846">
    <property type="entry name" value="4-CARBOXYMUCONOLACTONE DECARBOXYLASE FAMILY PROTEIN (AFU_ORTHOLOGUE AFUA_6G11590)"/>
    <property type="match status" value="1"/>
</dbReference>
<reference evidence="3" key="2">
    <citation type="submission" date="2010-07" db="EMBL/GenBank/DDBJ databases">
        <title>Complete genome sequence of Arthrobacter arilaitensis (strain DSM 16368 / CIP 108037 / JCM 13566 / Re117).</title>
        <authorList>
            <person name="Genoscope."/>
        </authorList>
    </citation>
    <scope>NUCLEOTIDE SEQUENCE [LARGE SCALE GENOMIC DNA]</scope>
    <source>
        <strain evidence="3">DSM 16368 / CIP 108037 / IAM 15318 / JCM 13566 / Re117</strain>
    </source>
</reference>
<evidence type="ECO:0000313" key="2">
    <source>
        <dbReference type="EMBL" id="CBT77064.1"/>
    </source>
</evidence>